<comment type="subcellular location">
    <subcellularLocation>
        <location evidence="1 6">Cell outer membrane</location>
    </subcellularLocation>
</comment>
<evidence type="ECO:0000256" key="1">
    <source>
        <dbReference type="ARBA" id="ARBA00004442"/>
    </source>
</evidence>
<dbReference type="PANTHER" id="PTHR47234:SF2">
    <property type="entry name" value="TONB-DEPENDENT RECEPTOR"/>
    <property type="match status" value="1"/>
</dbReference>
<evidence type="ECO:0000256" key="5">
    <source>
        <dbReference type="ARBA" id="ARBA00023237"/>
    </source>
</evidence>
<reference evidence="10 11" key="1">
    <citation type="submission" date="2015-10" db="EMBL/GenBank/DDBJ databases">
        <title>Conservation of the essential genome among Caulobacter and Brevundimonas species.</title>
        <authorList>
            <person name="Scott D."/>
            <person name="Ely B."/>
        </authorList>
    </citation>
    <scope>NUCLEOTIDE SEQUENCE [LARGE SCALE GENOMIC DNA]</scope>
    <source>
        <strain evidence="10 11">CB4</strain>
    </source>
</reference>
<dbReference type="PANTHER" id="PTHR47234">
    <property type="match status" value="1"/>
</dbReference>
<evidence type="ECO:0000256" key="6">
    <source>
        <dbReference type="RuleBase" id="RU003357"/>
    </source>
</evidence>
<dbReference type="InterPro" id="IPR037066">
    <property type="entry name" value="Plug_dom_sf"/>
</dbReference>
<gene>
    <name evidence="10" type="ORF">AQ619_13305</name>
</gene>
<dbReference type="RefSeq" id="WP_062148481.1">
    <property type="nucleotide sequence ID" value="NZ_CP013002.1"/>
</dbReference>
<feature type="signal peptide" evidence="7">
    <location>
        <begin position="1"/>
        <end position="25"/>
    </location>
</feature>
<dbReference type="Pfam" id="PF00593">
    <property type="entry name" value="TonB_dep_Rec_b-barrel"/>
    <property type="match status" value="1"/>
</dbReference>
<dbReference type="InterPro" id="IPR012910">
    <property type="entry name" value="Plug_dom"/>
</dbReference>
<evidence type="ECO:0000313" key="11">
    <source>
        <dbReference type="Proteomes" id="UP000056905"/>
    </source>
</evidence>
<evidence type="ECO:0000256" key="3">
    <source>
        <dbReference type="ARBA" id="ARBA00023077"/>
    </source>
</evidence>
<evidence type="ECO:0000259" key="8">
    <source>
        <dbReference type="Pfam" id="PF00593"/>
    </source>
</evidence>
<feature type="chain" id="PRO_5006052693" description="TonB-dependent receptor" evidence="7">
    <location>
        <begin position="26"/>
        <end position="1232"/>
    </location>
</feature>
<feature type="domain" description="TonB-dependent receptor plug" evidence="9">
    <location>
        <begin position="64"/>
        <end position="180"/>
    </location>
</feature>
<dbReference type="KEGG" id="chq:AQ619_13305"/>
<dbReference type="InterPro" id="IPR036942">
    <property type="entry name" value="Beta-barrel_TonB_sf"/>
</dbReference>
<dbReference type="OrthoDB" id="7051241at2"/>
<dbReference type="Pfam" id="PF07715">
    <property type="entry name" value="Plug"/>
    <property type="match status" value="1"/>
</dbReference>
<evidence type="ECO:0008006" key="12">
    <source>
        <dbReference type="Google" id="ProtNLM"/>
    </source>
</evidence>
<name>A0A0P0P246_9CAUL</name>
<dbReference type="InterPro" id="IPR000531">
    <property type="entry name" value="Beta-barrel_TonB"/>
</dbReference>
<comment type="similarity">
    <text evidence="6">Belongs to the TonB-dependent receptor family.</text>
</comment>
<dbReference type="Gene3D" id="2.40.170.20">
    <property type="entry name" value="TonB-dependent receptor, beta-barrel domain"/>
    <property type="match status" value="1"/>
</dbReference>
<evidence type="ECO:0000259" key="9">
    <source>
        <dbReference type="Pfam" id="PF07715"/>
    </source>
</evidence>
<keyword evidence="4 6" id="KW-0472">Membrane</keyword>
<sequence length="1232" mass="131371">MNKTFLLTGSILAGFVMATPFAAMAQTKPLEPAAVAEPATVAEVIVTGSRIKRPQFDGTIPGVQVTKEEIIQRGFNNAFDIVLSQPQVGSGASPYGSNGGQTSSLGSAFADLLGFGPQRTLTLVNGRRMVSGNAATLFVSGNSAGSQVDIGAIPAQMIERVDTLTVGGAAAYGSDAIAGVINYIIKDKYEGAEVRTAVRTTDKGDANRYSFNAIFGTNLLNDRANLAASFEYTKTDALYADKRPWIIDTASAVTNAFNGSVRNTSFLPNAVIDVAGLNNGAFRRTSDDGMPSTAYAYNARNALQWPSGVAFFPSSATGTCPQGIVGVVGCINGGGSVAFVSSTSQLAPGIPTGNGLYSTTAASGTFPNFAPTSLPTGVTAAAVFARYGVTAPAGLSATQLTTLAVNVLQSKLPTLREYLAQNPNTDINLIVGSLYSNIPRVANTDPATRNLFPFIARPVRFNDNGEAVNYSFANIGATQQGTVSAAPGTKGIDASRYNLIQNAQKRKVATLFGTFDLTDNVTLYSQNIFSKITTSLPRQSASSNAVTSTAIETSGLVLSADNPFLSASSRQLLISSGAVNSVNNFIMARSNQDILGDNPMRGQTDTTNLVQGAKGDFDLLGRNWSWDSSYTWGRSTGRVDFQGIKDVEYGLAIDAVRDGSGNIVCRAKTNPALYLGKTPAGVSVNLVDQLQPSGIIAKQPFTPVVTQSMIDSCQPLNPFGFGQMSAAAKSYVTAQQYFAFENTQTFLQGSVSGDVFELPGGPVGVALSAERRTTENDYGVDEISQYGRTRSAAIARTQYETNAEEYGVELNIPLLGGDFSLPFAQRLELNPAIRWSKQSGKAPSFINALGKTINPKYDGDMSKIWSLAATFQPIKDIAFRGNVTRSLRQPDGVELFLGGQPAFTTPADPCTVGNIGSGVNPAARKANCIAAVKAAGYATNDTDALNFLNSFTPPAQSLLGARFGNMGLKPERGESWTAGVVLEPRFIKNLKMSVDYVDIQLKDQLSRVSLDQLTAYCYDSAAYPNNISQFGTNTCDSFARYTTGTEPSTTTRFALKDGWSSTYLNLAQTNLRAANVVVSYRKDVAELLGSDSDWGRISVNSNLYRILESSFSGTGLPADTEQYLGSIGTPRWQTSTTIAYSLDKFSTSLNVGTVSDTIRFNGATPATIEQNAYLTRKGYEVYNLYFSYDVTKDVEARLNVNNVANKRFEDQRDGAIYSSAGRTWQMSVNVRF</sequence>
<protein>
    <recommendedName>
        <fullName evidence="12">TonB-dependent receptor</fullName>
    </recommendedName>
</protein>
<dbReference type="STRING" id="69395.AQ619_13305"/>
<evidence type="ECO:0000313" key="10">
    <source>
        <dbReference type="EMBL" id="ALL14239.1"/>
    </source>
</evidence>
<evidence type="ECO:0000256" key="4">
    <source>
        <dbReference type="ARBA" id="ARBA00023136"/>
    </source>
</evidence>
<dbReference type="Gene3D" id="2.170.130.10">
    <property type="entry name" value="TonB-dependent receptor, plug domain"/>
    <property type="match status" value="1"/>
</dbReference>
<dbReference type="Proteomes" id="UP000056905">
    <property type="component" value="Chromosome"/>
</dbReference>
<keyword evidence="2 7" id="KW-0732">Signal</keyword>
<keyword evidence="5" id="KW-0998">Cell outer membrane</keyword>
<keyword evidence="11" id="KW-1185">Reference proteome</keyword>
<evidence type="ECO:0000256" key="2">
    <source>
        <dbReference type="ARBA" id="ARBA00022729"/>
    </source>
</evidence>
<dbReference type="EMBL" id="CP013002">
    <property type="protein sequence ID" value="ALL14239.1"/>
    <property type="molecule type" value="Genomic_DNA"/>
</dbReference>
<dbReference type="SUPFAM" id="SSF56935">
    <property type="entry name" value="Porins"/>
    <property type="match status" value="1"/>
</dbReference>
<dbReference type="GO" id="GO:0009279">
    <property type="term" value="C:cell outer membrane"/>
    <property type="evidence" value="ECO:0007669"/>
    <property type="project" value="UniProtKB-SubCell"/>
</dbReference>
<feature type="domain" description="TonB-dependent receptor-like beta-barrel" evidence="8">
    <location>
        <begin position="677"/>
        <end position="1203"/>
    </location>
</feature>
<keyword evidence="3 6" id="KW-0798">TonB box</keyword>
<dbReference type="AlphaFoldDB" id="A0A0P0P246"/>
<accession>A0A0P0P246</accession>
<dbReference type="InterPro" id="IPR010917">
    <property type="entry name" value="TonB_rcpt_CS"/>
</dbReference>
<dbReference type="PROSITE" id="PS01156">
    <property type="entry name" value="TONB_DEPENDENT_REC_2"/>
    <property type="match status" value="1"/>
</dbReference>
<evidence type="ECO:0000256" key="7">
    <source>
        <dbReference type="SAM" id="SignalP"/>
    </source>
</evidence>
<proteinExistence type="inferred from homology"/>
<organism evidence="10 11">
    <name type="scientific">Caulobacter henricii</name>
    <dbReference type="NCBI Taxonomy" id="69395"/>
    <lineage>
        <taxon>Bacteria</taxon>
        <taxon>Pseudomonadati</taxon>
        <taxon>Pseudomonadota</taxon>
        <taxon>Alphaproteobacteria</taxon>
        <taxon>Caulobacterales</taxon>
        <taxon>Caulobacteraceae</taxon>
        <taxon>Caulobacter</taxon>
    </lineage>
</organism>